<comment type="caution">
    <text evidence="2">The sequence shown here is derived from an EMBL/GenBank/DDBJ whole genome shotgun (WGS) entry which is preliminary data.</text>
</comment>
<protein>
    <submittedName>
        <fullName evidence="2">HEAT repeat domain-containing protein</fullName>
    </submittedName>
</protein>
<dbReference type="PROSITE" id="PS50176">
    <property type="entry name" value="ARM_REPEAT"/>
    <property type="match status" value="1"/>
</dbReference>
<dbReference type="Pfam" id="PF13646">
    <property type="entry name" value="HEAT_2"/>
    <property type="match status" value="3"/>
</dbReference>
<keyword evidence="3" id="KW-1185">Reference proteome</keyword>
<dbReference type="InterPro" id="IPR000225">
    <property type="entry name" value="Armadillo"/>
</dbReference>
<dbReference type="SMART" id="SM00185">
    <property type="entry name" value="ARM"/>
    <property type="match status" value="4"/>
</dbReference>
<dbReference type="Gene3D" id="1.25.10.10">
    <property type="entry name" value="Leucine-rich Repeat Variant"/>
    <property type="match status" value="4"/>
</dbReference>
<dbReference type="SUPFAM" id="SSF48371">
    <property type="entry name" value="ARM repeat"/>
    <property type="match status" value="1"/>
</dbReference>
<dbReference type="InterPro" id="IPR004155">
    <property type="entry name" value="PBS_lyase_HEAT"/>
</dbReference>
<accession>A0A6M1RY80</accession>
<dbReference type="AlphaFoldDB" id="A0A6M1RY80"/>
<dbReference type="InterPro" id="IPR021133">
    <property type="entry name" value="HEAT_type_2"/>
</dbReference>
<dbReference type="PANTHER" id="PTHR12697">
    <property type="entry name" value="PBS LYASE HEAT-LIKE PROTEIN"/>
    <property type="match status" value="1"/>
</dbReference>
<sequence length="444" mass="46938">MRSVTARQRAVERLAGRNDPPALRLLARAARDMDPSVRRAAMSALGQAGSEVAVTILINGLHDPDEQVQETAVLALRRIGGPAAVAALARVLGHGRPRVQFRAAQALEALGWKPGGPAEEAAWAVARGEFDRAARLGSVALPLLGRRLREGEYAERLSVVRALAGSGDPEAGTLLMEALRDPDAAVRTAAAEGLGLRAHVAAVPALIRLLKDPMPQVRAAAAAALGQLRDSAAVEPLIAALEDSQWEVRVAALEALGRLGDRRAFASVAARLEDKEQEVREQAAETLGVVGDESVVEKLVLTLLDPHAGVRQAAARALHRIDPGWQRSPRVQSLLPTIQSALEHRDPGVQLAAASLIRQVTGLTPAELARQGSPMQQARRQQAAARALEMLSGDEDPAIRLAAVQALGRLGLTDSVPALEARLNDPNPWVAAGAREALQGCHAH</sequence>
<name>A0A6M1RY80_9BACT</name>
<comment type="function">
    <text evidence="1">Catalyzes the hydroxylation of the N(6)-(4-aminobutyl)-L-lysine intermediate produced by deoxyhypusine synthase/DHPS on a critical lysine of the eukaryotic translation initiation factor 5A/eIF-5A. This is the second step of the post-translational modification of that lysine into an unusual amino acid residue named hypusine. Hypusination is unique to mature eIF-5A factor and is essential for its function.</text>
</comment>
<dbReference type="InterPro" id="IPR011989">
    <property type="entry name" value="ARM-like"/>
</dbReference>
<dbReference type="Pfam" id="PF03130">
    <property type="entry name" value="HEAT_PBS"/>
    <property type="match status" value="1"/>
</dbReference>
<dbReference type="EMBL" id="JAAKYA010000066">
    <property type="protein sequence ID" value="NGO39702.1"/>
    <property type="molecule type" value="Genomic_DNA"/>
</dbReference>
<evidence type="ECO:0000313" key="2">
    <source>
        <dbReference type="EMBL" id="NGO39702.1"/>
    </source>
</evidence>
<dbReference type="GO" id="GO:0016491">
    <property type="term" value="F:oxidoreductase activity"/>
    <property type="evidence" value="ECO:0007669"/>
    <property type="project" value="TreeGrafter"/>
</dbReference>
<evidence type="ECO:0000256" key="1">
    <source>
        <dbReference type="ARBA" id="ARBA00045876"/>
    </source>
</evidence>
<dbReference type="Proteomes" id="UP000477311">
    <property type="component" value="Unassembled WGS sequence"/>
</dbReference>
<organism evidence="2 3">
    <name type="scientific">Limisphaera ngatamarikiensis</name>
    <dbReference type="NCBI Taxonomy" id="1324935"/>
    <lineage>
        <taxon>Bacteria</taxon>
        <taxon>Pseudomonadati</taxon>
        <taxon>Verrucomicrobiota</taxon>
        <taxon>Verrucomicrobiia</taxon>
        <taxon>Limisphaerales</taxon>
        <taxon>Limisphaeraceae</taxon>
        <taxon>Limisphaera</taxon>
    </lineage>
</organism>
<dbReference type="InterPro" id="IPR016024">
    <property type="entry name" value="ARM-type_fold"/>
</dbReference>
<evidence type="ECO:0000313" key="3">
    <source>
        <dbReference type="Proteomes" id="UP000477311"/>
    </source>
</evidence>
<dbReference type="SMART" id="SM00567">
    <property type="entry name" value="EZ_HEAT"/>
    <property type="match status" value="12"/>
</dbReference>
<dbReference type="PANTHER" id="PTHR12697:SF5">
    <property type="entry name" value="DEOXYHYPUSINE HYDROXYLASE"/>
    <property type="match status" value="1"/>
</dbReference>
<dbReference type="PROSITE" id="PS50077">
    <property type="entry name" value="HEAT_REPEAT"/>
    <property type="match status" value="1"/>
</dbReference>
<gene>
    <name evidence="2" type="ORF">G4L39_09890</name>
</gene>
<reference evidence="2 3" key="1">
    <citation type="submission" date="2020-02" db="EMBL/GenBank/DDBJ databases">
        <title>Draft genome sequence of Limisphaera ngatamarikiensis NGM72.4T, a thermophilic Verrucomicrobia grouped in subdivision 3.</title>
        <authorList>
            <person name="Carere C.R."/>
            <person name="Steen J."/>
            <person name="Hugenholtz P."/>
            <person name="Stott M.B."/>
        </authorList>
    </citation>
    <scope>NUCLEOTIDE SEQUENCE [LARGE SCALE GENOMIC DNA]</scope>
    <source>
        <strain evidence="2 3">NGM72.4</strain>
    </source>
</reference>
<proteinExistence type="predicted"/>